<dbReference type="InterPro" id="IPR007822">
    <property type="entry name" value="LANC-like"/>
</dbReference>
<organism evidence="2 3">
    <name type="scientific">Clavelina lepadiformis</name>
    <name type="common">Light-bulb sea squirt</name>
    <name type="synonym">Ascidia lepadiformis</name>
    <dbReference type="NCBI Taxonomy" id="159417"/>
    <lineage>
        <taxon>Eukaryota</taxon>
        <taxon>Metazoa</taxon>
        <taxon>Chordata</taxon>
        <taxon>Tunicata</taxon>
        <taxon>Ascidiacea</taxon>
        <taxon>Aplousobranchia</taxon>
        <taxon>Clavelinidae</taxon>
        <taxon>Clavelina</taxon>
    </lineage>
</organism>
<dbReference type="PANTHER" id="PTHR12736:SF7">
    <property type="entry name" value="LANC-LIKE PROTEIN 3"/>
    <property type="match status" value="1"/>
</dbReference>
<comment type="similarity">
    <text evidence="1">Belongs to the LanC-like protein family.</text>
</comment>
<protein>
    <recommendedName>
        <fullName evidence="4">LanC-like protein 3</fullName>
    </recommendedName>
</protein>
<dbReference type="InterPro" id="IPR012341">
    <property type="entry name" value="6hp_glycosidase-like_sf"/>
</dbReference>
<dbReference type="SMART" id="SM01260">
    <property type="entry name" value="LANC_like"/>
    <property type="match status" value="1"/>
</dbReference>
<dbReference type="PRINTS" id="PR01950">
    <property type="entry name" value="LANCSUPER"/>
</dbReference>
<dbReference type="CDD" id="cd04794">
    <property type="entry name" value="euk_LANCL"/>
    <property type="match status" value="1"/>
</dbReference>
<dbReference type="Pfam" id="PF05147">
    <property type="entry name" value="LANC_like"/>
    <property type="match status" value="1"/>
</dbReference>
<gene>
    <name evidence="2" type="ORF">CVLEPA_LOCUS4672</name>
</gene>
<name>A0ABP0F5P9_CLALP</name>
<evidence type="ECO:0008006" key="4">
    <source>
        <dbReference type="Google" id="ProtNLM"/>
    </source>
</evidence>
<evidence type="ECO:0000256" key="1">
    <source>
        <dbReference type="ARBA" id="ARBA00007179"/>
    </source>
</evidence>
<dbReference type="PANTHER" id="PTHR12736">
    <property type="entry name" value="LANC-LIKE PROTEIN"/>
    <property type="match status" value="1"/>
</dbReference>
<dbReference type="PRINTS" id="PR01951">
    <property type="entry name" value="LANCEUKARYTE"/>
</dbReference>
<dbReference type="SUPFAM" id="SSF158745">
    <property type="entry name" value="LanC-like"/>
    <property type="match status" value="1"/>
</dbReference>
<comment type="caution">
    <text evidence="2">The sequence shown here is derived from an EMBL/GenBank/DDBJ whole genome shotgun (WGS) entry which is preliminary data.</text>
</comment>
<proteinExistence type="inferred from homology"/>
<evidence type="ECO:0000313" key="2">
    <source>
        <dbReference type="EMBL" id="CAK8675044.1"/>
    </source>
</evidence>
<dbReference type="Proteomes" id="UP001642483">
    <property type="component" value="Unassembled WGS sequence"/>
</dbReference>
<reference evidence="2 3" key="1">
    <citation type="submission" date="2024-02" db="EMBL/GenBank/DDBJ databases">
        <authorList>
            <person name="Daric V."/>
            <person name="Darras S."/>
        </authorList>
    </citation>
    <scope>NUCLEOTIDE SEQUENCE [LARGE SCALE GENOMIC DNA]</scope>
</reference>
<dbReference type="InterPro" id="IPR020464">
    <property type="entry name" value="LanC-like_prot_euk"/>
</dbReference>
<accession>A0ABP0F5P9</accession>
<dbReference type="EMBL" id="CAWYQH010000013">
    <property type="protein sequence ID" value="CAK8675044.1"/>
    <property type="molecule type" value="Genomic_DNA"/>
</dbReference>
<dbReference type="Gene3D" id="1.50.10.10">
    <property type="match status" value="1"/>
</dbReference>
<evidence type="ECO:0000313" key="3">
    <source>
        <dbReference type="Proteomes" id="UP001642483"/>
    </source>
</evidence>
<keyword evidence="3" id="KW-1185">Reference proteome</keyword>
<sequence>MSYGSTRYFKNPYNNDGAAEVSQELFKARTLTCVDHILKNLPPTHENCDGGLYVGISGVAYTLYYLVKCGLFPGHNERFLTAAKNYIVVALDYCRRRNKRPQDQVSFLLENGGVYVIACLIFHKLQDYQKRDQYLDEYRHLAAYCEPLSFLDNGSDEIFVGRAGYLFGVLLLQRDLSIEILPEEKVNLLCLTTLESGRKFRSKLKFDGSIPLMYAYHGALYLGSAHGIAGILQAILSFPNFLNADANSAKAVKSSVDYLLDQCFRNGNVASDLDAALNPGRERMLVHWCHGAAGVIYTFARAYLVFGKDERYLNACRELAETVWQKGLLRKGPGICHGVAGSGYVFLLMYRLTGEQKYLYQAERFGGFMFTEKFSEGARTPDSPLSLFEGLAGTACFLNDLMQPTKAEFPLLDVFVD</sequence>